<dbReference type="GO" id="GO:0042602">
    <property type="term" value="F:riboflavin reductase (NADPH) activity"/>
    <property type="evidence" value="ECO:0007669"/>
    <property type="project" value="TreeGrafter"/>
</dbReference>
<organism evidence="3 4">
    <name type="scientific">Mameliella alba</name>
    <dbReference type="NCBI Taxonomy" id="561184"/>
    <lineage>
        <taxon>Bacteria</taxon>
        <taxon>Pseudomonadati</taxon>
        <taxon>Pseudomonadota</taxon>
        <taxon>Alphaproteobacteria</taxon>
        <taxon>Rhodobacterales</taxon>
        <taxon>Roseobacteraceae</taxon>
        <taxon>Mameliella</taxon>
    </lineage>
</organism>
<dbReference type="Gene3D" id="2.30.110.10">
    <property type="entry name" value="Electron Transport, Fmn-binding Protein, Chain A"/>
    <property type="match status" value="1"/>
</dbReference>
<protein>
    <submittedName>
        <fullName evidence="3">Phenol 2-hydroxylase component B</fullName>
    </submittedName>
</protein>
<dbReference type="OrthoDB" id="9792858at2"/>
<comment type="caution">
    <text evidence="3">The sequence shown here is derived from an EMBL/GenBank/DDBJ whole genome shotgun (WGS) entry which is preliminary data.</text>
</comment>
<name>A0A0B3SKC4_9RHOB</name>
<evidence type="ECO:0000313" key="4">
    <source>
        <dbReference type="Proteomes" id="UP000030960"/>
    </source>
</evidence>
<dbReference type="PANTHER" id="PTHR30466:SF1">
    <property type="entry name" value="FMN REDUCTASE (NADH) RUTF"/>
    <property type="match status" value="1"/>
</dbReference>
<sequence>MSTLDPRQLRDACGLFGTGVNVIATRHADGDHGMTANAFMSISLDPPLIAISIGERARILPLLQEAGQFSVSTLAEGQEGLAWHFAGRPAEELANPFETLGGLPVIRGALAHYACDIANEIRAGDHTIFLGHVRNIATDPGARPLIFYKGRFGAVAGQAPAPELCDPLAEAIW</sequence>
<dbReference type="SUPFAM" id="SSF50475">
    <property type="entry name" value="FMN-binding split barrel"/>
    <property type="match status" value="1"/>
</dbReference>
<dbReference type="InterPro" id="IPR012349">
    <property type="entry name" value="Split_barrel_FMN-bd"/>
</dbReference>
<dbReference type="EMBL" id="JSUQ01000020">
    <property type="protein sequence ID" value="KHQ50979.1"/>
    <property type="molecule type" value="Genomic_DNA"/>
</dbReference>
<dbReference type="Proteomes" id="UP000030960">
    <property type="component" value="Unassembled WGS sequence"/>
</dbReference>
<evidence type="ECO:0000313" key="3">
    <source>
        <dbReference type="EMBL" id="KHQ50979.1"/>
    </source>
</evidence>
<keyword evidence="4" id="KW-1185">Reference proteome</keyword>
<evidence type="ECO:0000259" key="2">
    <source>
        <dbReference type="SMART" id="SM00903"/>
    </source>
</evidence>
<dbReference type="STRING" id="561184.SAMN05216376_102457"/>
<dbReference type="Pfam" id="PF01613">
    <property type="entry name" value="Flavin_Reduct"/>
    <property type="match status" value="1"/>
</dbReference>
<dbReference type="RefSeq" id="WP_043145124.1">
    <property type="nucleotide sequence ID" value="NZ_JSUQ01000020.1"/>
</dbReference>
<dbReference type="InterPro" id="IPR002563">
    <property type="entry name" value="Flavin_Rdtase-like_dom"/>
</dbReference>
<dbReference type="PANTHER" id="PTHR30466">
    <property type="entry name" value="FLAVIN REDUCTASE"/>
    <property type="match status" value="1"/>
</dbReference>
<feature type="domain" description="Flavin reductase like" evidence="2">
    <location>
        <begin position="13"/>
        <end position="154"/>
    </location>
</feature>
<dbReference type="AlphaFoldDB" id="A0A0B3SKC4"/>
<dbReference type="GO" id="GO:0010181">
    <property type="term" value="F:FMN binding"/>
    <property type="evidence" value="ECO:0007669"/>
    <property type="project" value="InterPro"/>
</dbReference>
<dbReference type="SMART" id="SM00903">
    <property type="entry name" value="Flavin_Reduct"/>
    <property type="match status" value="1"/>
</dbReference>
<evidence type="ECO:0000256" key="1">
    <source>
        <dbReference type="ARBA" id="ARBA00023002"/>
    </source>
</evidence>
<dbReference type="PATRIC" id="fig|1515334.3.peg.4376"/>
<accession>A0A0B3SKC4</accession>
<keyword evidence="1" id="KW-0560">Oxidoreductase</keyword>
<dbReference type="InterPro" id="IPR050268">
    <property type="entry name" value="NADH-dep_flavin_reductase"/>
</dbReference>
<gene>
    <name evidence="3" type="ORF">OA50_04346</name>
</gene>
<proteinExistence type="predicted"/>
<reference evidence="3 4" key="1">
    <citation type="submission" date="2014-10" db="EMBL/GenBank/DDBJ databases">
        <title>Genome sequence of Ponticoccus sp. strain UMTAT08 isolated from clonal culture of toxic dinoflagellate Alexandrium tamiyavanichii.</title>
        <authorList>
            <person name="Gan H.Y."/>
            <person name="Muhd D.-D."/>
            <person name="Mohd Noor M.E."/>
            <person name="Yeong Y.S."/>
            <person name="Usup G."/>
        </authorList>
    </citation>
    <scope>NUCLEOTIDE SEQUENCE [LARGE SCALE GENOMIC DNA]</scope>
    <source>
        <strain evidence="3 4">UMTAT08</strain>
    </source>
</reference>
<dbReference type="GO" id="GO:0006208">
    <property type="term" value="P:pyrimidine nucleobase catabolic process"/>
    <property type="evidence" value="ECO:0007669"/>
    <property type="project" value="TreeGrafter"/>
</dbReference>